<dbReference type="EMBL" id="AP024110">
    <property type="protein sequence ID" value="BCM23918.1"/>
    <property type="molecule type" value="Genomic_DNA"/>
</dbReference>
<evidence type="ECO:0000256" key="6">
    <source>
        <dbReference type="SAM" id="MobiDB-lite"/>
    </source>
</evidence>
<name>A0A8D5G0J9_9PROT</name>
<dbReference type="GO" id="GO:0030288">
    <property type="term" value="C:outer membrane-bounded periplasmic space"/>
    <property type="evidence" value="ECO:0007669"/>
    <property type="project" value="TreeGrafter"/>
</dbReference>
<keyword evidence="1" id="KW-1003">Cell membrane</keyword>
<dbReference type="GO" id="GO:0015221">
    <property type="term" value="F:lipopolysaccharide transmembrane transporter activity"/>
    <property type="evidence" value="ECO:0007669"/>
    <property type="project" value="InterPro"/>
</dbReference>
<dbReference type="Gene3D" id="2.60.450.10">
    <property type="entry name" value="Lipopolysaccharide (LPS) transport protein A like domain"/>
    <property type="match status" value="1"/>
</dbReference>
<dbReference type="InterPro" id="IPR052363">
    <property type="entry name" value="LPS_export_LptC"/>
</dbReference>
<keyword evidence="3 7" id="KW-0812">Transmembrane</keyword>
<evidence type="ECO:0000313" key="8">
    <source>
        <dbReference type="EMBL" id="BCM23918.1"/>
    </source>
</evidence>
<dbReference type="GO" id="GO:0005886">
    <property type="term" value="C:plasma membrane"/>
    <property type="evidence" value="ECO:0007669"/>
    <property type="project" value="InterPro"/>
</dbReference>
<dbReference type="NCBIfam" id="TIGR04409">
    <property type="entry name" value="LptC_YrbK"/>
    <property type="match status" value="1"/>
</dbReference>
<evidence type="ECO:0000256" key="4">
    <source>
        <dbReference type="ARBA" id="ARBA00022989"/>
    </source>
</evidence>
<dbReference type="GO" id="GO:0017089">
    <property type="term" value="F:glycolipid transfer activity"/>
    <property type="evidence" value="ECO:0007669"/>
    <property type="project" value="TreeGrafter"/>
</dbReference>
<evidence type="ECO:0000256" key="7">
    <source>
        <dbReference type="SAM" id="Phobius"/>
    </source>
</evidence>
<accession>A0A8D5G0J9</accession>
<dbReference type="InterPro" id="IPR010664">
    <property type="entry name" value="LipoPS_assembly_LptC-rel"/>
</dbReference>
<gene>
    <name evidence="8" type="ORF">ZMTM_01770</name>
</gene>
<feature type="transmembrane region" description="Helical" evidence="7">
    <location>
        <begin position="7"/>
        <end position="24"/>
    </location>
</feature>
<evidence type="ECO:0000256" key="5">
    <source>
        <dbReference type="ARBA" id="ARBA00023136"/>
    </source>
</evidence>
<evidence type="ECO:0000256" key="1">
    <source>
        <dbReference type="ARBA" id="ARBA00022475"/>
    </source>
</evidence>
<protein>
    <recommendedName>
        <fullName evidence="10">LPS export ABC transporter periplasmic protein LptC</fullName>
    </recommendedName>
</protein>
<reference evidence="8" key="1">
    <citation type="journal article" date="2021" name="Arch. Microbiol.">
        <title>Methyloradius palustris gen. nov., sp. nov., a methanol-oxidizing bacterium isolated from snow.</title>
        <authorList>
            <person name="Miyadera T."/>
            <person name="Kojima H."/>
            <person name="Fukui M."/>
        </authorList>
    </citation>
    <scope>NUCLEOTIDE SEQUENCE</scope>
    <source>
        <strain evidence="8">Zm11</strain>
    </source>
</reference>
<evidence type="ECO:0000256" key="2">
    <source>
        <dbReference type="ARBA" id="ARBA00022519"/>
    </source>
</evidence>
<evidence type="ECO:0000256" key="3">
    <source>
        <dbReference type="ARBA" id="ARBA00022692"/>
    </source>
</evidence>
<sequence>MFGRATILFPLAVLGLLALVTFWIDRTVQPPVIKPDGSKRHDPDYVLNNFNTVKTGINGSVQYILAATEMTHFPDDDSTKLERPHLTQYSSDKPYTQIESQRGTVSSNGEIIEFMDNVKVLRQGYKERGDMTVTTEYLKVFPKTEIATSDKAVVIKQSPSTELRGTGMIYNKKEKTLKLLKNVHVHYLRPGLADKAVADKAVLEAKQDNKVVVTKKAVAKPQVKQAGTKPSTNKAKSNNNSNAQNNQAAPAQNKPRIRRQYEQATP</sequence>
<dbReference type="PANTHER" id="PTHR37481">
    <property type="entry name" value="LIPOPOLYSACCHARIDE EXPORT SYSTEM PROTEIN LPTC"/>
    <property type="match status" value="1"/>
</dbReference>
<dbReference type="RefSeq" id="WP_225907122.1">
    <property type="nucleotide sequence ID" value="NZ_AP024110.1"/>
</dbReference>
<dbReference type="Pfam" id="PF06835">
    <property type="entry name" value="LptC"/>
    <property type="match status" value="1"/>
</dbReference>
<keyword evidence="4 7" id="KW-1133">Transmembrane helix</keyword>
<dbReference type="Proteomes" id="UP000826722">
    <property type="component" value="Chromosome"/>
</dbReference>
<evidence type="ECO:0000313" key="9">
    <source>
        <dbReference type="Proteomes" id="UP000826722"/>
    </source>
</evidence>
<proteinExistence type="predicted"/>
<keyword evidence="2" id="KW-0997">Cell inner membrane</keyword>
<dbReference type="InterPro" id="IPR026265">
    <property type="entry name" value="LptC"/>
</dbReference>
<dbReference type="AlphaFoldDB" id="A0A8D5G0J9"/>
<dbReference type="PANTHER" id="PTHR37481:SF1">
    <property type="entry name" value="LIPOPOLYSACCHARIDE EXPORT SYSTEM PROTEIN LPTC"/>
    <property type="match status" value="1"/>
</dbReference>
<keyword evidence="9" id="KW-1185">Reference proteome</keyword>
<dbReference type="KEGG" id="mpau:ZMTM_01770"/>
<keyword evidence="5 7" id="KW-0472">Membrane</keyword>
<organism evidence="8 9">
    <name type="scientific">Methyloradius palustris</name>
    <dbReference type="NCBI Taxonomy" id="2778876"/>
    <lineage>
        <taxon>Bacteria</taxon>
        <taxon>Pseudomonadati</taxon>
        <taxon>Pseudomonadota</taxon>
        <taxon>Betaproteobacteria</taxon>
        <taxon>Nitrosomonadales</taxon>
        <taxon>Methylophilaceae</taxon>
        <taxon>Methyloradius</taxon>
    </lineage>
</organism>
<feature type="region of interest" description="Disordered" evidence="6">
    <location>
        <begin position="216"/>
        <end position="266"/>
    </location>
</feature>
<evidence type="ECO:0008006" key="10">
    <source>
        <dbReference type="Google" id="ProtNLM"/>
    </source>
</evidence>
<feature type="compositionally biased region" description="Low complexity" evidence="6">
    <location>
        <begin position="216"/>
        <end position="254"/>
    </location>
</feature>